<accession>A0ACB9NC45</accession>
<keyword evidence="2" id="KW-1185">Reference proteome</keyword>
<proteinExistence type="predicted"/>
<organism evidence="1 2">
    <name type="scientific">Bauhinia variegata</name>
    <name type="common">Purple orchid tree</name>
    <name type="synonym">Phanera variegata</name>
    <dbReference type="NCBI Taxonomy" id="167791"/>
    <lineage>
        <taxon>Eukaryota</taxon>
        <taxon>Viridiplantae</taxon>
        <taxon>Streptophyta</taxon>
        <taxon>Embryophyta</taxon>
        <taxon>Tracheophyta</taxon>
        <taxon>Spermatophyta</taxon>
        <taxon>Magnoliopsida</taxon>
        <taxon>eudicotyledons</taxon>
        <taxon>Gunneridae</taxon>
        <taxon>Pentapetalae</taxon>
        <taxon>rosids</taxon>
        <taxon>fabids</taxon>
        <taxon>Fabales</taxon>
        <taxon>Fabaceae</taxon>
        <taxon>Cercidoideae</taxon>
        <taxon>Cercideae</taxon>
        <taxon>Bauhiniinae</taxon>
        <taxon>Bauhinia</taxon>
    </lineage>
</organism>
<name>A0ACB9NC45_BAUVA</name>
<reference evidence="1 2" key="1">
    <citation type="journal article" date="2022" name="DNA Res.">
        <title>Chromosomal-level genome assembly of the orchid tree Bauhinia variegata (Leguminosae; Cercidoideae) supports the allotetraploid origin hypothesis of Bauhinia.</title>
        <authorList>
            <person name="Zhong Y."/>
            <person name="Chen Y."/>
            <person name="Zheng D."/>
            <person name="Pang J."/>
            <person name="Liu Y."/>
            <person name="Luo S."/>
            <person name="Meng S."/>
            <person name="Qian L."/>
            <person name="Wei D."/>
            <person name="Dai S."/>
            <person name="Zhou R."/>
        </authorList>
    </citation>
    <scope>NUCLEOTIDE SEQUENCE [LARGE SCALE GENOMIC DNA]</scope>
    <source>
        <strain evidence="1">BV-YZ2020</strain>
    </source>
</reference>
<sequence length="370" mass="40581">MFSVEDDKTYESLGKRIFDVYIQGERVLKDFNIAKEAGGVGKPIIKNFTALVTDNTLEIRLQWAGKGTTVIPVRSVYGPLISAISVESEDKPPEKGSSISAGALVGIVAAGVIIIILVFALLHHLKRKISLAREVNTLNLQTSLFSLRQIKTATGNFDISNKIGEGGFGPVYRGILSDGTRIAPCSSIICEYMAPEYAMHGHLTDKADVYSFGIVTLEIVSGSSNTIHGPKDQCFYLLDWAHLLKEKGNLTELVDPRLGSDFNAEEVMVMIKVALLCTNVTATLRPTMSSVVSMLEGSIVVPELVAESSEALDEKKLEAMRLYYQQIEEYKESEIQKQSASTEGPWTASSSSAADLYPIRLDSSYWEKRN</sequence>
<evidence type="ECO:0000313" key="1">
    <source>
        <dbReference type="EMBL" id="KAI4333497.1"/>
    </source>
</evidence>
<dbReference type="Proteomes" id="UP000828941">
    <property type="component" value="Chromosome 7"/>
</dbReference>
<dbReference type="EMBL" id="CM039432">
    <property type="protein sequence ID" value="KAI4333497.1"/>
    <property type="molecule type" value="Genomic_DNA"/>
</dbReference>
<protein>
    <submittedName>
        <fullName evidence="1">Uncharacterized protein</fullName>
    </submittedName>
</protein>
<evidence type="ECO:0000313" key="2">
    <source>
        <dbReference type="Proteomes" id="UP000828941"/>
    </source>
</evidence>
<gene>
    <name evidence="1" type="ORF">L6164_018296</name>
</gene>
<comment type="caution">
    <text evidence="1">The sequence shown here is derived from an EMBL/GenBank/DDBJ whole genome shotgun (WGS) entry which is preliminary data.</text>
</comment>